<evidence type="ECO:0000256" key="4">
    <source>
        <dbReference type="ARBA" id="ARBA00007974"/>
    </source>
</evidence>
<keyword evidence="14" id="KW-0966">Cell projection</keyword>
<evidence type="ECO:0000256" key="12">
    <source>
        <dbReference type="SAM" id="MobiDB-lite"/>
    </source>
</evidence>
<evidence type="ECO:0000256" key="8">
    <source>
        <dbReference type="ARBA" id="ARBA00022801"/>
    </source>
</evidence>
<dbReference type="Pfam" id="PF10135">
    <property type="entry name" value="Rod-binding"/>
    <property type="match status" value="1"/>
</dbReference>
<proteinExistence type="inferred from homology"/>
<evidence type="ECO:0000256" key="11">
    <source>
        <dbReference type="ARBA" id="ARBA00030835"/>
    </source>
</evidence>
<dbReference type="GO" id="GO:0042597">
    <property type="term" value="C:periplasmic space"/>
    <property type="evidence" value="ECO:0007669"/>
    <property type="project" value="UniProtKB-SubCell"/>
</dbReference>
<dbReference type="PRINTS" id="PR01002">
    <property type="entry name" value="FLGFLGJ"/>
</dbReference>
<evidence type="ECO:0000256" key="3">
    <source>
        <dbReference type="ARBA" id="ARBA00006880"/>
    </source>
</evidence>
<reference evidence="14 15" key="1">
    <citation type="submission" date="2011-06" db="EMBL/GenBank/DDBJ databases">
        <title>Genomic sequence of Methylobacter tundripaludum SV96.</title>
        <authorList>
            <consortium name="US DOE Joint Genome Institute"/>
            <person name="Lucas S."/>
            <person name="Han J."/>
            <person name="Lapidus A."/>
            <person name="Cheng J.-F."/>
            <person name="Goodwin L."/>
            <person name="Pitluck S."/>
            <person name="Held B."/>
            <person name="Detter J.C."/>
            <person name="Han C."/>
            <person name="Tapia R."/>
            <person name="Land M."/>
            <person name="Hauser L."/>
            <person name="Kyrpides N."/>
            <person name="Ivanova N."/>
            <person name="Ovchinnikova G."/>
            <person name="Pagani I."/>
            <person name="Klotz M.G."/>
            <person name="Dispirito A.A."/>
            <person name="Murrell J.C."/>
            <person name="Dunfield P."/>
            <person name="Kalyuzhnaya M.G."/>
            <person name="Svenning M."/>
            <person name="Trotsenko Y.A."/>
            <person name="Stein L.Y."/>
            <person name="Woyke T."/>
        </authorList>
    </citation>
    <scope>NUCLEOTIDE SEQUENCE [LARGE SCALE GENOMIC DNA]</scope>
    <source>
        <strain evidence="15">ATCC BAA-1195 / DSM 17260 / SV96</strain>
    </source>
</reference>
<feature type="region of interest" description="Disordered" evidence="12">
    <location>
        <begin position="98"/>
        <end position="145"/>
    </location>
</feature>
<dbReference type="RefSeq" id="WP_006890395.1">
    <property type="nucleotide sequence ID" value="NZ_JH109152.1"/>
</dbReference>
<dbReference type="InterPro" id="IPR002901">
    <property type="entry name" value="MGlyc_endo_b_GlcNAc-like_dom"/>
</dbReference>
<keyword evidence="8" id="KW-0378">Hydrolase</keyword>
<evidence type="ECO:0000256" key="6">
    <source>
        <dbReference type="ARBA" id="ARBA00022764"/>
    </source>
</evidence>
<evidence type="ECO:0000256" key="9">
    <source>
        <dbReference type="ARBA" id="ARBA00023295"/>
    </source>
</evidence>
<dbReference type="OrthoDB" id="289937at2"/>
<dbReference type="GO" id="GO:0004040">
    <property type="term" value="F:amidase activity"/>
    <property type="evidence" value="ECO:0007669"/>
    <property type="project" value="InterPro"/>
</dbReference>
<keyword evidence="6" id="KW-0574">Periplasm</keyword>
<evidence type="ECO:0000313" key="15">
    <source>
        <dbReference type="Proteomes" id="UP000004664"/>
    </source>
</evidence>
<dbReference type="PANTHER" id="PTHR33308">
    <property type="entry name" value="PEPTIDOGLYCAN HYDROLASE FLGJ"/>
    <property type="match status" value="1"/>
</dbReference>
<dbReference type="InterPro" id="IPR051056">
    <property type="entry name" value="Glycosyl_Hydrolase_73"/>
</dbReference>
<dbReference type="EMBL" id="JH109152">
    <property type="protein sequence ID" value="EGW22424.1"/>
    <property type="molecule type" value="Genomic_DNA"/>
</dbReference>
<feature type="compositionally biased region" description="Basic and acidic residues" evidence="12">
    <location>
        <begin position="98"/>
        <end position="113"/>
    </location>
</feature>
<dbReference type="STRING" id="697282.Mettu_1238"/>
<keyword evidence="10" id="KW-0961">Cell wall biogenesis/degradation</keyword>
<feature type="domain" description="Mannosyl-glycoprotein endo-beta-N-acetylglucosamidase-like" evidence="13">
    <location>
        <begin position="198"/>
        <end position="357"/>
    </location>
</feature>
<dbReference type="InterPro" id="IPR019301">
    <property type="entry name" value="Flagellar_prot_FlgJ_N"/>
</dbReference>
<accession>G3ISV0</accession>
<dbReference type="Pfam" id="PF01832">
    <property type="entry name" value="Glucosaminidase"/>
    <property type="match status" value="1"/>
</dbReference>
<evidence type="ECO:0000256" key="7">
    <source>
        <dbReference type="ARBA" id="ARBA00022795"/>
    </source>
</evidence>
<evidence type="ECO:0000256" key="1">
    <source>
        <dbReference type="ARBA" id="ARBA00002954"/>
    </source>
</evidence>
<dbReference type="HOGENOM" id="CLU_013771_3_0_6"/>
<dbReference type="eggNOG" id="COG3951">
    <property type="taxonomic scope" value="Bacteria"/>
</dbReference>
<dbReference type="eggNOG" id="COG1705">
    <property type="taxonomic scope" value="Bacteria"/>
</dbReference>
<evidence type="ECO:0000313" key="14">
    <source>
        <dbReference type="EMBL" id="EGW22424.1"/>
    </source>
</evidence>
<keyword evidence="14" id="KW-0282">Flagellum</keyword>
<dbReference type="AlphaFoldDB" id="G3ISV0"/>
<evidence type="ECO:0000259" key="13">
    <source>
        <dbReference type="SMART" id="SM00047"/>
    </source>
</evidence>
<dbReference type="Gene3D" id="2.10.70.40">
    <property type="entry name" value="peptidoglycan hydrolase"/>
    <property type="match status" value="1"/>
</dbReference>
<gene>
    <name evidence="14" type="ORF">Mettu_1238</name>
</gene>
<keyword evidence="15" id="KW-1185">Reference proteome</keyword>
<evidence type="ECO:0000256" key="2">
    <source>
        <dbReference type="ARBA" id="ARBA00004418"/>
    </source>
</evidence>
<organism evidence="14 15">
    <name type="scientific">Methylobacter tundripaludum (strain ATCC BAA-1195 / DSM 17260 / SV96)</name>
    <dbReference type="NCBI Taxonomy" id="697282"/>
    <lineage>
        <taxon>Bacteria</taxon>
        <taxon>Pseudomonadati</taxon>
        <taxon>Pseudomonadota</taxon>
        <taxon>Gammaproteobacteria</taxon>
        <taxon>Methylococcales</taxon>
        <taxon>Methylococcaceae</taxon>
        <taxon>Methylobacter</taxon>
    </lineage>
</organism>
<dbReference type="GO" id="GO:0071555">
    <property type="term" value="P:cell wall organization"/>
    <property type="evidence" value="ECO:0007669"/>
    <property type="project" value="UniProtKB-KW"/>
</dbReference>
<dbReference type="GO" id="GO:0044780">
    <property type="term" value="P:bacterial-type flagellum assembly"/>
    <property type="evidence" value="ECO:0007669"/>
    <property type="project" value="InterPro"/>
</dbReference>
<evidence type="ECO:0000256" key="5">
    <source>
        <dbReference type="ARBA" id="ARBA00013433"/>
    </source>
</evidence>
<dbReference type="PANTHER" id="PTHR33308:SF9">
    <property type="entry name" value="PEPTIDOGLYCAN HYDROLASE FLGJ"/>
    <property type="match status" value="1"/>
</dbReference>
<dbReference type="NCBIfam" id="TIGR02541">
    <property type="entry name" value="flagell_FlgJ"/>
    <property type="match status" value="1"/>
</dbReference>
<dbReference type="GO" id="GO:0016798">
    <property type="term" value="F:hydrolase activity, acting on glycosyl bonds"/>
    <property type="evidence" value="ECO:0007669"/>
    <property type="project" value="UniProtKB-KW"/>
</dbReference>
<dbReference type="InterPro" id="IPR013377">
    <property type="entry name" value="FlgJ"/>
</dbReference>
<dbReference type="Gene3D" id="1.10.530.10">
    <property type="match status" value="1"/>
</dbReference>
<dbReference type="SMART" id="SM00047">
    <property type="entry name" value="LYZ2"/>
    <property type="match status" value="1"/>
</dbReference>
<keyword evidence="7" id="KW-1005">Bacterial flagellum biogenesis</keyword>
<dbReference type="GO" id="GO:0071973">
    <property type="term" value="P:bacterial-type flagellum-dependent cell motility"/>
    <property type="evidence" value="ECO:0007669"/>
    <property type="project" value="TreeGrafter"/>
</dbReference>
<comment type="subcellular location">
    <subcellularLocation>
        <location evidence="2">Periplasm</location>
    </subcellularLocation>
</comment>
<keyword evidence="9" id="KW-0326">Glycosidase</keyword>
<protein>
    <recommendedName>
        <fullName evidence="5">Peptidoglycan hydrolase FlgJ</fullName>
    </recommendedName>
    <alternativeName>
        <fullName evidence="11">Muramidase FlgJ</fullName>
    </alternativeName>
</protein>
<dbReference type="Proteomes" id="UP000004664">
    <property type="component" value="Unassembled WGS sequence"/>
</dbReference>
<comment type="function">
    <text evidence="1">Flagellum-specific muramidase which hydrolyzes the peptidoglycan layer to assemble the rod structure in the periplasmic space.</text>
</comment>
<keyword evidence="14" id="KW-0969">Cilium</keyword>
<evidence type="ECO:0000256" key="10">
    <source>
        <dbReference type="ARBA" id="ARBA00023316"/>
    </source>
</evidence>
<comment type="similarity">
    <text evidence="4">In the C-terminal section; belongs to the glycosyl hydrolase 73 family.</text>
</comment>
<comment type="similarity">
    <text evidence="3">In the N-terminal section; belongs to the FlgJ family.</text>
</comment>
<name>G3ISV0_METTV</name>
<sequence>MLTGTQNADVYTDFNGLAKLKGQARKESPEALKEVAKQFESIFLNNVLKSMRAAKLADGAMDNDQSKFYNDMYDQQLAVHLSGSPGVGLADLIVKQLSPDKPKNEKQDVEDYLNKSGGISRGSEPAHAVNRQVSGKTDSPAASFADGQVSVTPYVQDTTARMQEVEQRMERLPRSPLDEMTEFPFNSGNTLPMLKDGQAQPIQSAEEFVRRLHPYAEQAAKELGVEPKVILAQAALETGWGRSLIKNSNGSNSFNLFNIKADKAWQGKQAQVATLEFDQGIPKKVNAGFRSYDSFKESFRDYVDFIKSNPRYGDALKKAGNAEQYMHELQRAGYATDPKYADKVMSIYQGNTMAEFEPDVIMAMNQ</sequence>